<keyword evidence="4" id="KW-1185">Reference proteome</keyword>
<evidence type="ECO:0000256" key="1">
    <source>
        <dbReference type="ARBA" id="ARBA00009113"/>
    </source>
</evidence>
<organism evidence="3 4">
    <name type="scientific">Cervus elaphus hippelaphus</name>
    <name type="common">European red deer</name>
    <dbReference type="NCBI Taxonomy" id="46360"/>
    <lineage>
        <taxon>Eukaryota</taxon>
        <taxon>Metazoa</taxon>
        <taxon>Chordata</taxon>
        <taxon>Craniata</taxon>
        <taxon>Vertebrata</taxon>
        <taxon>Euteleostomi</taxon>
        <taxon>Mammalia</taxon>
        <taxon>Eutheria</taxon>
        <taxon>Laurasiatheria</taxon>
        <taxon>Artiodactyla</taxon>
        <taxon>Ruminantia</taxon>
        <taxon>Pecora</taxon>
        <taxon>Cervidae</taxon>
        <taxon>Cervinae</taxon>
        <taxon>Cervus</taxon>
    </lineage>
</organism>
<dbReference type="OrthoDB" id="9717112at2759"/>
<dbReference type="Proteomes" id="UP000242450">
    <property type="component" value="Chromosome 19"/>
</dbReference>
<dbReference type="Pfam" id="PF10630">
    <property type="entry name" value="DUF2476"/>
    <property type="match status" value="4"/>
</dbReference>
<proteinExistence type="inferred from homology"/>
<evidence type="ECO:0000256" key="2">
    <source>
        <dbReference type="SAM" id="MobiDB-lite"/>
    </source>
</evidence>
<dbReference type="PANTHER" id="PTHR31813:SF19">
    <property type="entry name" value="PROLINE RICH 23C"/>
    <property type="match status" value="1"/>
</dbReference>
<feature type="region of interest" description="Disordered" evidence="2">
    <location>
        <begin position="66"/>
        <end position="205"/>
    </location>
</feature>
<sequence>MDLHGDFLLSGMDAAGGLISVLCDPDPQGLFLESWPQPTNRSPERGSSHHDDHLDLHLQEVFHDSTLQPLPPFHTPGPVDHLQCPQESMEKPSKRANERNLGLQESETLNTHGLGDLSQPAGPSASLPSVKSRVGRPSVVVMGNRPRSPSASPDDLWGPQAGGPGPAKRRRTDELEFLESESEFEPESEPESESDVAPSLADGTEPPIECPPTAQLVVPTGFALHLPLEHVDLLLEPESMSVVQMSLRDQILMLVPEALLDSDVEARRVQILEPAAVLSSPGEYMALEPEFCPAVQGIAFQEEANVDDADQHANCPQPWMDATGSTVSVLCDPELQGPFLEPWCQETNLSPEKGSSHHDDRLDLHLRKAFHDSPLQPLPPSPSPGPVESRKRPQAGVPAVCALLLPLEHVDLLLKPESTSLEQGSLRDHILMLVLEALLGSDPWSQDSSANEEYTDLHAKYLAPWDGCCWRPALLYVTQMRRALSQSPGFGQPTLVRREALPHHHDHLDVELQEAFRDSPFQPLPPSPSPGALKRCQRPHSPPDKERRSLILHLLMSGEQWIRGGTSWGRSHPAQSPNTRYAKSSKPYLVSWPGFGSSICPLKHSMSTLTVLNGVPIECSLTMGCSSTVKRILRDQSRCFLQAAQHLLASSYPAFCTNNRRTAAAPITWEYRSFPHLRSTRAKKAKDFTQEWHDCSAPFRPIKESTLNYPPGPGLFGFTDYSISVGGA</sequence>
<feature type="region of interest" description="Disordered" evidence="2">
    <location>
        <begin position="32"/>
        <end position="51"/>
    </location>
</feature>
<feature type="region of interest" description="Disordered" evidence="2">
    <location>
        <begin position="518"/>
        <end position="545"/>
    </location>
</feature>
<dbReference type="AlphaFoldDB" id="A0A212CIK0"/>
<feature type="compositionally biased region" description="Acidic residues" evidence="2">
    <location>
        <begin position="175"/>
        <end position="194"/>
    </location>
</feature>
<comment type="similarity">
    <text evidence="1">Belongs to the PRR23 family.</text>
</comment>
<reference evidence="3 4" key="1">
    <citation type="journal article" date="2018" name="Mol. Genet. Genomics">
        <title>The red deer Cervus elaphus genome CerEla1.0: sequencing, annotating, genes, and chromosomes.</title>
        <authorList>
            <person name="Bana N.A."/>
            <person name="Nyiri A."/>
            <person name="Nagy J."/>
            <person name="Frank K."/>
            <person name="Nagy T."/>
            <person name="Steger V."/>
            <person name="Schiller M."/>
            <person name="Lakatos P."/>
            <person name="Sugar L."/>
            <person name="Horn P."/>
            <person name="Barta E."/>
            <person name="Orosz L."/>
        </authorList>
    </citation>
    <scope>NUCLEOTIDE SEQUENCE [LARGE SCALE GENOMIC DNA]</scope>
    <source>
        <strain evidence="3">Hungarian</strain>
    </source>
</reference>
<feature type="compositionally biased region" description="Pro residues" evidence="2">
    <location>
        <begin position="376"/>
        <end position="385"/>
    </location>
</feature>
<gene>
    <name evidence="3" type="ORF">Celaphus_00012981</name>
</gene>
<accession>A0A212CIK0</accession>
<evidence type="ECO:0000313" key="4">
    <source>
        <dbReference type="Proteomes" id="UP000242450"/>
    </source>
</evidence>
<dbReference type="PANTHER" id="PTHR31813">
    <property type="entry name" value="PROLINE-RICH PROTEIN 23B"/>
    <property type="match status" value="1"/>
</dbReference>
<feature type="compositionally biased region" description="Basic and acidic residues" evidence="2">
    <location>
        <begin position="42"/>
        <end position="51"/>
    </location>
</feature>
<dbReference type="EMBL" id="MKHE01000019">
    <property type="protein sequence ID" value="OWK05750.1"/>
    <property type="molecule type" value="Genomic_DNA"/>
</dbReference>
<evidence type="ECO:0000313" key="3">
    <source>
        <dbReference type="EMBL" id="OWK05750.1"/>
    </source>
</evidence>
<feature type="compositionally biased region" description="Basic and acidic residues" evidence="2">
    <location>
        <begin position="88"/>
        <end position="98"/>
    </location>
</feature>
<feature type="region of interest" description="Disordered" evidence="2">
    <location>
        <begin position="371"/>
        <end position="392"/>
    </location>
</feature>
<name>A0A212CIK0_CEREH</name>
<protein>
    <submittedName>
        <fullName evidence="3">Uncharacterized protein</fullName>
    </submittedName>
</protein>
<dbReference type="InterPro" id="IPR018903">
    <property type="entry name" value="PRR23"/>
</dbReference>
<comment type="caution">
    <text evidence="3">The sequence shown here is derived from an EMBL/GenBank/DDBJ whole genome shotgun (WGS) entry which is preliminary data.</text>
</comment>